<evidence type="ECO:0000256" key="1">
    <source>
        <dbReference type="SAM" id="MobiDB-lite"/>
    </source>
</evidence>
<accession>A0A346NAH1</accession>
<dbReference type="AlphaFoldDB" id="A0A346NAH1"/>
<feature type="compositionally biased region" description="Basic and acidic residues" evidence="1">
    <location>
        <begin position="100"/>
        <end position="109"/>
    </location>
</feature>
<sequence length="171" mass="20089">MDKEEQLTQEHLGRVKAIDEAAWGCWDLQQEASKRTEALSNWLLEQCRELPEAMPNHTIWALEDERDKLLAKIRQKENELEEARSEETKSYNQAVEELQEQQKQERQQEESLSMLKRRLELSIAHVSFLGLQSDKSKGRFRCKECRYEWEAALDSVTGRKSCQQCGVSFEK</sequence>
<protein>
    <submittedName>
        <fullName evidence="2">Uncharacterized protein</fullName>
    </submittedName>
</protein>
<proteinExistence type="predicted"/>
<feature type="region of interest" description="Disordered" evidence="1">
    <location>
        <begin position="79"/>
        <end position="109"/>
    </location>
</feature>
<dbReference type="Proteomes" id="UP000246115">
    <property type="component" value="Chromosome"/>
</dbReference>
<feature type="compositionally biased region" description="Basic and acidic residues" evidence="1">
    <location>
        <begin position="79"/>
        <end position="89"/>
    </location>
</feature>
<dbReference type="KEGG" id="schj:DDV21_002475"/>
<name>A0A346NAH1_9STRE</name>
<organism evidence="2 3">
    <name type="scientific">Streptococcus chenjunshii</name>
    <dbReference type="NCBI Taxonomy" id="2173853"/>
    <lineage>
        <taxon>Bacteria</taxon>
        <taxon>Bacillati</taxon>
        <taxon>Bacillota</taxon>
        <taxon>Bacilli</taxon>
        <taxon>Lactobacillales</taxon>
        <taxon>Streptococcaceae</taxon>
        <taxon>Streptococcus</taxon>
    </lineage>
</organism>
<evidence type="ECO:0000313" key="2">
    <source>
        <dbReference type="EMBL" id="AXQ78016.1"/>
    </source>
</evidence>
<evidence type="ECO:0000313" key="3">
    <source>
        <dbReference type="Proteomes" id="UP000246115"/>
    </source>
</evidence>
<reference evidence="3" key="1">
    <citation type="submission" date="2018-08" db="EMBL/GenBank/DDBJ databases">
        <title>Streptococcus chenjunshii sp. nov., isolated from stools sample of the Tibetan antelope in the Qinghai-Tibet plateau, China.</title>
        <authorList>
            <person name="Tian Z."/>
        </authorList>
    </citation>
    <scope>NUCLEOTIDE SEQUENCE [LARGE SCALE GENOMIC DNA]</scope>
    <source>
        <strain evidence="3">Z15</strain>
    </source>
</reference>
<gene>
    <name evidence="2" type="ORF">DDV21_002475</name>
</gene>
<dbReference type="EMBL" id="CP031733">
    <property type="protein sequence ID" value="AXQ78016.1"/>
    <property type="molecule type" value="Genomic_DNA"/>
</dbReference>
<dbReference type="RefSeq" id="WP_117287761.1">
    <property type="nucleotide sequence ID" value="NZ_CP031733.1"/>
</dbReference>